<dbReference type="GeneID" id="55988296"/>
<name>A0A7H8QKB5_TALRU</name>
<dbReference type="AlphaFoldDB" id="A0A7H8QKB5"/>
<proteinExistence type="predicted"/>
<reference evidence="3" key="1">
    <citation type="submission" date="2020-06" db="EMBL/GenBank/DDBJ databases">
        <title>A chromosome-scale genome assembly of Talaromyces rugulosus W13939.</title>
        <authorList>
            <person name="Wang B."/>
            <person name="Guo L."/>
            <person name="Ye K."/>
            <person name="Wang L."/>
        </authorList>
    </citation>
    <scope>NUCLEOTIDE SEQUENCE [LARGE SCALE GENOMIC DNA]</scope>
    <source>
        <strain evidence="3">W13939</strain>
    </source>
</reference>
<gene>
    <name evidence="2" type="ORF">TRUGW13939_00783</name>
</gene>
<keyword evidence="3" id="KW-1185">Reference proteome</keyword>
<organism evidence="2 3">
    <name type="scientific">Talaromyces rugulosus</name>
    <name type="common">Penicillium rugulosum</name>
    <dbReference type="NCBI Taxonomy" id="121627"/>
    <lineage>
        <taxon>Eukaryota</taxon>
        <taxon>Fungi</taxon>
        <taxon>Dikarya</taxon>
        <taxon>Ascomycota</taxon>
        <taxon>Pezizomycotina</taxon>
        <taxon>Eurotiomycetes</taxon>
        <taxon>Eurotiomycetidae</taxon>
        <taxon>Eurotiales</taxon>
        <taxon>Trichocomaceae</taxon>
        <taxon>Talaromyces</taxon>
        <taxon>Talaromyces sect. Islandici</taxon>
    </lineage>
</organism>
<protein>
    <submittedName>
        <fullName evidence="2">Uncharacterized protein</fullName>
    </submittedName>
</protein>
<dbReference type="KEGG" id="trg:TRUGW13939_00783"/>
<accession>A0A7H8QKB5</accession>
<dbReference type="OrthoDB" id="4227322at2759"/>
<dbReference type="Proteomes" id="UP000509510">
    <property type="component" value="Chromosome I"/>
</dbReference>
<dbReference type="RefSeq" id="XP_035339882.1">
    <property type="nucleotide sequence ID" value="XM_035483989.1"/>
</dbReference>
<dbReference type="EMBL" id="CP055898">
    <property type="protein sequence ID" value="QKX53703.1"/>
    <property type="molecule type" value="Genomic_DNA"/>
</dbReference>
<evidence type="ECO:0000256" key="1">
    <source>
        <dbReference type="SAM" id="MobiDB-lite"/>
    </source>
</evidence>
<evidence type="ECO:0000313" key="3">
    <source>
        <dbReference type="Proteomes" id="UP000509510"/>
    </source>
</evidence>
<feature type="region of interest" description="Disordered" evidence="1">
    <location>
        <begin position="1"/>
        <end position="48"/>
    </location>
</feature>
<feature type="region of interest" description="Disordered" evidence="1">
    <location>
        <begin position="82"/>
        <end position="107"/>
    </location>
</feature>
<sequence>MNTNQPILSRKRQHSEQPLASPEQARKKQGVDHLSDSQPPAASWDDLSQIGLTRNALPELDRRNNQAPASLRQSIQLLKPITGKELHPVPQRFSRQGGPDLSDLRGV</sequence>
<evidence type="ECO:0000313" key="2">
    <source>
        <dbReference type="EMBL" id="QKX53703.1"/>
    </source>
</evidence>
<feature type="compositionally biased region" description="Basic and acidic residues" evidence="1">
    <location>
        <begin position="24"/>
        <end position="35"/>
    </location>
</feature>